<sequence>MSCPEILGHIRKLLHPIFFKGWGKLQKIASLFRPFRPFFMIHGHSAIKNASELPTFDIGSFLHSVSLNGDAAGTAPEMGHENQYVGQSPLSLGGFTSQHKKICIGCSVKSH</sequence>
<accession>A0AAV4U6I8</accession>
<dbReference type="EMBL" id="BPLQ01010754">
    <property type="protein sequence ID" value="GIY53362.1"/>
    <property type="molecule type" value="Genomic_DNA"/>
</dbReference>
<reference evidence="1 2" key="1">
    <citation type="submission" date="2021-06" db="EMBL/GenBank/DDBJ databases">
        <title>Caerostris darwini draft genome.</title>
        <authorList>
            <person name="Kono N."/>
            <person name="Arakawa K."/>
        </authorList>
    </citation>
    <scope>NUCLEOTIDE SEQUENCE [LARGE SCALE GENOMIC DNA]</scope>
</reference>
<organism evidence="1 2">
    <name type="scientific">Caerostris darwini</name>
    <dbReference type="NCBI Taxonomy" id="1538125"/>
    <lineage>
        <taxon>Eukaryota</taxon>
        <taxon>Metazoa</taxon>
        <taxon>Ecdysozoa</taxon>
        <taxon>Arthropoda</taxon>
        <taxon>Chelicerata</taxon>
        <taxon>Arachnida</taxon>
        <taxon>Araneae</taxon>
        <taxon>Araneomorphae</taxon>
        <taxon>Entelegynae</taxon>
        <taxon>Araneoidea</taxon>
        <taxon>Araneidae</taxon>
        <taxon>Caerostris</taxon>
    </lineage>
</organism>
<comment type="caution">
    <text evidence="1">The sequence shown here is derived from an EMBL/GenBank/DDBJ whole genome shotgun (WGS) entry which is preliminary data.</text>
</comment>
<keyword evidence="2" id="KW-1185">Reference proteome</keyword>
<dbReference type="AlphaFoldDB" id="A0AAV4U6I8"/>
<name>A0AAV4U6I8_9ARAC</name>
<proteinExistence type="predicted"/>
<evidence type="ECO:0000313" key="2">
    <source>
        <dbReference type="Proteomes" id="UP001054837"/>
    </source>
</evidence>
<evidence type="ECO:0000313" key="1">
    <source>
        <dbReference type="EMBL" id="GIY53362.1"/>
    </source>
</evidence>
<dbReference type="Proteomes" id="UP001054837">
    <property type="component" value="Unassembled WGS sequence"/>
</dbReference>
<gene>
    <name evidence="1" type="ORF">CDAR_39711</name>
</gene>
<protein>
    <submittedName>
        <fullName evidence="1">Uncharacterized protein</fullName>
    </submittedName>
</protein>